<evidence type="ECO:0000313" key="13">
    <source>
        <dbReference type="EMBL" id="AIN95189.1"/>
    </source>
</evidence>
<keyword evidence="8" id="KW-0539">Nucleus</keyword>
<dbReference type="InterPro" id="IPR003152">
    <property type="entry name" value="FATC_dom"/>
</dbReference>
<dbReference type="SUPFAM" id="SSF56112">
    <property type="entry name" value="Protein kinase-like (PK-like)"/>
    <property type="match status" value="1"/>
</dbReference>
<feature type="domain" description="PI3K/PI4K catalytic" evidence="11">
    <location>
        <begin position="4556"/>
        <end position="4872"/>
    </location>
</feature>
<dbReference type="KEGG" id="lpan:LPMP_020090"/>
<dbReference type="CDD" id="cd05171">
    <property type="entry name" value="PIKKc_ATM"/>
    <property type="match status" value="1"/>
</dbReference>
<gene>
    <name evidence="13" type="ORF">LPMP_020090</name>
</gene>
<dbReference type="GeneID" id="22571819"/>
<dbReference type="GO" id="GO:0006281">
    <property type="term" value="P:DNA repair"/>
    <property type="evidence" value="ECO:0007669"/>
    <property type="project" value="InterPro"/>
</dbReference>
<feature type="domain" description="FATC" evidence="12">
    <location>
        <begin position="4897"/>
        <end position="4929"/>
    </location>
</feature>
<keyword evidence="14" id="KW-1185">Reference proteome</keyword>
<evidence type="ECO:0000256" key="9">
    <source>
        <dbReference type="SAM" id="Coils"/>
    </source>
</evidence>
<feature type="region of interest" description="Disordered" evidence="10">
    <location>
        <begin position="204"/>
        <end position="238"/>
    </location>
</feature>
<evidence type="ECO:0000256" key="2">
    <source>
        <dbReference type="ARBA" id="ARBA00012513"/>
    </source>
</evidence>
<evidence type="ECO:0000256" key="10">
    <source>
        <dbReference type="SAM" id="MobiDB-lite"/>
    </source>
</evidence>
<keyword evidence="6 13" id="KW-0418">Kinase</keyword>
<evidence type="ECO:0000313" key="14">
    <source>
        <dbReference type="Proteomes" id="UP000063063"/>
    </source>
</evidence>
<dbReference type="GO" id="GO:0005524">
    <property type="term" value="F:ATP binding"/>
    <property type="evidence" value="ECO:0007669"/>
    <property type="project" value="UniProtKB-KW"/>
</dbReference>
<dbReference type="InterPro" id="IPR011009">
    <property type="entry name" value="Kinase-like_dom_sf"/>
</dbReference>
<feature type="region of interest" description="Disordered" evidence="10">
    <location>
        <begin position="2750"/>
        <end position="2777"/>
    </location>
</feature>
<dbReference type="Pfam" id="PF02260">
    <property type="entry name" value="FATC"/>
    <property type="match status" value="1"/>
</dbReference>
<dbReference type="Gene3D" id="1.10.1070.11">
    <property type="entry name" value="Phosphatidylinositol 3-/4-kinase, catalytic domain"/>
    <property type="match status" value="1"/>
</dbReference>
<dbReference type="InterPro" id="IPR000403">
    <property type="entry name" value="PI3/4_kinase_cat_dom"/>
</dbReference>
<feature type="compositionally biased region" description="Basic and acidic residues" evidence="10">
    <location>
        <begin position="219"/>
        <end position="238"/>
    </location>
</feature>
<dbReference type="EMBL" id="CP009371">
    <property type="protein sequence ID" value="AIN95189.1"/>
    <property type="molecule type" value="Genomic_DNA"/>
</dbReference>
<evidence type="ECO:0000259" key="12">
    <source>
        <dbReference type="PROSITE" id="PS51190"/>
    </source>
</evidence>
<feature type="compositionally biased region" description="Acidic residues" evidence="10">
    <location>
        <begin position="2674"/>
        <end position="2685"/>
    </location>
</feature>
<keyword evidence="7" id="KW-0067">ATP-binding</keyword>
<dbReference type="VEuPathDB" id="TriTrypDB:LPAL13_020005900"/>
<feature type="region of interest" description="Disordered" evidence="10">
    <location>
        <begin position="2413"/>
        <end position="2433"/>
    </location>
</feature>
<feature type="region of interest" description="Disordered" evidence="10">
    <location>
        <begin position="661"/>
        <end position="723"/>
    </location>
</feature>
<keyword evidence="3" id="KW-0808">Transferase</keyword>
<dbReference type="FunFam" id="3.30.1010.10:FF:000041">
    <property type="entry name" value="Putative phosphatidylinositol kinase related protein"/>
    <property type="match status" value="1"/>
</dbReference>
<accession>A0A088RJ91</accession>
<dbReference type="PROSITE" id="PS50290">
    <property type="entry name" value="PI3_4_KINASE_3"/>
    <property type="match status" value="1"/>
</dbReference>
<dbReference type="GO" id="GO:0005634">
    <property type="term" value="C:nucleus"/>
    <property type="evidence" value="ECO:0007669"/>
    <property type="project" value="UniProtKB-SubCell"/>
</dbReference>
<name>A0A088RJ91_LEIPA</name>
<feature type="coiled-coil region" evidence="9">
    <location>
        <begin position="4258"/>
        <end position="4285"/>
    </location>
</feature>
<dbReference type="VEuPathDB" id="TriTrypDB:LPMP_020090"/>
<dbReference type="InterPro" id="IPR036940">
    <property type="entry name" value="PI3/4_kinase_cat_sf"/>
</dbReference>
<dbReference type="InterPro" id="IPR044107">
    <property type="entry name" value="PIKKc_ATM"/>
</dbReference>
<dbReference type="PANTHER" id="PTHR37079">
    <property type="entry name" value="SERINE/THREONINE-PROTEIN KINASE ATM"/>
    <property type="match status" value="1"/>
</dbReference>
<sequence length="4929" mass="527790">MESFLANVDGARLKAQLNKIIADVNAVTSDAATGVSAKSTEEAGQCILEFAKFFVSVAEQHGTTPHAVLGQHIVSNVLVFVLEQIVKPNLMTYCRVAEKNAASAVAVSEDAINASRGRAAQLRSGTASVATGRRDALEARRRRLRGDIIRPFTQLFQSLHTSLAEEGEPLMSWGAGAGSTTLGGTRSATALHAGGVHDELLASASVGGAPPKSSSTSEWFHRGEQRAGEHGAPEDVWGRGDDAHDDGLYLSSFRGELSQAPLLWKNASPLSILCNHILEVLESEWLVAVVGADYAGLLIEVLRWSGYARLITPAFLVRLSQRLATLIQRVCVEEETNTDVFMVAPNLVAQEVPGGRLWVAAPCADDACVYAQVLMRLCALPQITTAYPPSSSMAADAGRHGDGDALAALTLVRRVIEVVKERHRAPTPDLRLEAYCIAVLRQLCHRFRYDHPTAARAPVEVVKLLCDFFFLPHHTPRHDVWRLETMQFMTVILSVAFADVVGEELWQDVHAHSRRTAADAADAVTAMASPAAHDMLDRAETNEGVDLVDRGGTSGVAAASSALLRPPTRNLLVLLHQSVLPTMHLIFTQHRHAYSFTSRRELFSFPCSPLQEVFDFGAVVLYIASATHGAYCRWKAARENRSRSGGGHTAHCGMVVGQANDEAEDDEDEEKTRHDCTRSQARRADKRLRGIEPDYVDARDGVVRGSTDDAPDAPRIPPPATPHPAELLVDALQEEFFMPVGPLESDTVATTASSRHDDQQQPPQSAVTRARRRTSGTPLVLRFGSSSIRTSSATVQDVVSDTALFLLHLFAQPCATLRVPETVADRLVEDVLLPLCGHFRLRLGPLLLAAVKAVAPHCRLSAQHYAFAVVARRSLPTAATPAVAPWAGRTGGVSDSAALIVRHDEDALAPSEPVYQVLVVLLEQHLHRRYEVALSSAAPDSAPRSGGLAGASGSGHLPVLSGALLSGLLVSWGDHHRALIQRAVAQLRAWERDMRRVCEGVGATASPTGVAGECTRLDTTVNAEKRSHAVGGVYDAHLPVLSASLVLLLTRFATLVQCTRLWEMTLPPSPSTQVDSGTMEAEPQRPHVLDDDHAGDFSDGPSGDIGLLFLCHAAANTTFFFGSAQAIARASDGGSGSSDVAGGGAPSVRQAGGVGADILAGASVSLGARSSLSGVDTMAPLSAPQFMAWLGLAETYACTALRMCLARQQVAERMGMAASMQLGQGIALNGISSLPTSSEAIAPRLRGPLRYEVSAYVEHVCTLLDAAVTSPSSHVPGVLCDAADAQWMLRLPSRMRTGRADVQDGSVSAEDVAAELDKDGRAGTDVAAFSIGASEHSMPAPRRPVPRAFQMMLTLSVQASVAWLMRRAQLRHALAESTAAVVLQHEANHNGGGGPPDAHTAVRLGLDASSMALPLSVQCVQFLHLLLRWRRAGLWSPPEKNACARHRSDAADERGVATAGVVKDTPPVHSVAGGTRLSAASGCPEGATEVGGGTATDLDVGEEASAARADLCLLCASPNLYAAPLSLLERFSAAGGGRLYYAVLWLCHHVATELDHAHAVDASFPLWTALHVMYRDVGTVLLDPAFACVDPQRTIVQFTATLTARIFDDGVRGLSRWRPSNPTSREVSRIVAVSLYLSVDTLRTVLRACSRTRIGAYTAEPLADISAIWRIVVAILQEQSLLDAASADSDAARNAARGHSEGDTAALDDVVLPNQHRLLQKFPFLPTVLLALPAMLRLLALLGCLPPQQASASTGAAADGQCCRAVIQVLQVLFARYRYQLGPGLCSGLLCGAVADIRWSVQRRCPATIWDGGEQRGWQGCSEAAAFLYAHGGRLLELWTAQLTDDRRVDMPVCTPAWQCALLQAAFTVLPRCEPAVAEVLGRFSFEFLAEKTPYAVRHHAALQVGALFRAFSARRAQVFRTLLTKARDGMFSSTQTLCSTSLLALSEAVRAAPELLEDVLYTLLECWATRGFTHHRLVVECLERLSVWVLESAALEVTQVSGASLPRSLPRSLPYTHLCRMHVRPLLFMWLCEYRHPQAALPVECFGYATQAAFVEHHLSELSPLALLLMTESTEAQWSLFATRRGGGDCTAVSADNALYEQLISTYADTLAKKMQEEPKRAGEALTAARRRRRTEVGGSEATAKQDEATAAEAQHSAANLPDVAALHRLAPLCLLLTYLPDILAQLLVLTSHALVSSFTGDAAGLVHFGEAEDSRKHIGWPRRVSHVETAAELRGGGGAHSSHVDASDLTPAWTSVAQRCLYWLEAQFNTAEATLLVQSVNLVLAGHRHMSSTLAQPLFSAAAARAVLCNPTTASNAAEVLLFYLQHHSVWPHKRAAFDVLLAAQADAIIEALVGLHRPTAEPETLVYGAPEQLQRALSWVAERITSVPLLRVVGHETGMLLASLNEGRVAASAEEDPTQGSTPGQTSSDPADWEAYCLSLLVPPAVAPEGEFNSPMIHEPNARRSVDPAFLTEDVMTGFFMQGNGTYLYALLHAVYRSSAGRLSLELQFRALQQLSLLAHISTHWCSARVLAEPHALRLVLTHLLHCLRRSPAAAARRLVCGALLHVWQVARIGCRNIQHSRWEGSAPASQLRHCRLILARSLAPLAVVSPLIASTWAALCRSDPDLKRFDWQQEALAYLGTESGRVTGAAGEPSADNERLQPACRVVDVEEPTDDEAEKNEEDAARSGGLEGSAGGDGGLQLEGEQWPWTVYEAHRSSFLAPLSRTRARVRLLGLRRLLRYVSGHDEECGGDEPEDARDAVEGSGGNVDVDRLTSPEGCAASMQMRLACTGATPLPPAPLLQDVTVAVDSAQALLVRCLRVASVCLRAGHVPPAAGGPTVHRRSRARTCGSLRPAELSALEVRAVMLDTIQYLYCLCHLNMAPSPTEYAAAPDRPHFLSPMCTAGEDTHGASAAGLQMLIEDAASEQLLAAFRLLRALSLCVVLSGEAATLPRCAAAVSSVSSAVGSAVEWLRHGAPLDGSLVGTRLAASEFAMTEDGFSSGQTAEGIVAETLARAYRHQLSTLEQLVWCTDADAAELGRCALRTWVLCIALSLEKTNGAELTGSAGTLSSVDEAVAQLIVSACLQQGTVPSVVAGELAGTRGGVPLASLKARVGSSLQRRLVWVTRSSMCGSPAHPWHGGGDVLDGAADAYLRSSSVWAPLRQCPPNQCAFLCRFVLAAANTYGMLKKSLLWASLVPLLMAELRAVEGPVEVPTSTTGSPVWDIDAMSVTCNSAGRHVRIAEELLLPVLLHALCLRESEGHRAIRQEWSRQLDRHVFQQAERCAHTARLFLHVLEQCRVVLLRATRQRGLKGATVVPPGRAKAAPCSLAAAASGDDAQVEAVPWPSILGSVPSLQDMQECYWLGDISAVRLARAAVQVGEPHVALLFSQLSGESLYGPRTGAAALCKEAETTRSVVMLRDGASASEAVLTVSSAPYSVLFPFAKPSDYPSSASVSHAGNSGVARSGGRARERHDAVRQKTRLFAEDIFDLYASVQEQLDLDDVVGVSLMMRLQSCTHTRPPSNAVRWSLLMGSSNAACASFLGAERSRSSGNVIRRVARYRESGVASAVSAGSGVDDGLGAAPSAAAAWLDELRFLEESETRRTNSSLWSGDDPNAGAGVDYELGGATTDAARRSVALRSDVQGCRPDPWAAHLLRAALLLQHGFPSTALDVLLSLHPVKRQCAAAVWHRSHSGAEECSVTGDVVRNFCVPESAAGSGSTMPEAAALFTGTAGGAVHNAAADTDTVSSWTSAHEASLQALLAEAAWKCGRWSRGSGGTPGCPRNCPAEGVPRAVLDRLLLGGNTAAPEPRAAPLRSASSGAFYVHLLNAFAALTNGQPLLSVQHVRRAESALRQWLSPSAFVAVVIAAEALNEVRDCAVRFMAAHSAAGKRSTGAPSRGRGAALQWKQGDCVVKLPMWLQSIAGGSVSRGPGRDAAELATAQVPSTVEYTSRKLLNSVRHALCQVYGDGAAWYQFMLGATEQALLNHDAATAHRWLRDWKEQHARGMDGEGGQASPSSAIRDTTTAESWGHEGQVGLVLRTAQVAYGLGKWQEALALLQPAAAATAAVVPGEVDATHSNVTLLRTAPWHAPQDPRVIQQLMLWHRELQLLPPSQLVRDPFLSRAAASDNSGTCSFLLARLCHTLADDIAARLTSHEHQQLCESVEESKRLKADLEAQLEAATQPSMGRAAVPLHRPPGVAELGATAGATTVAVLLGQANSGSVAPLRGVRGRSTVLDGTVGAVPLVLLSEDQLRVIRRRIRELAADIKRLEDEWQREKSNFGLYRRSALNAYSRFLQFHQAARQGAARGVTGHAHCGAAASPEVQCLPVDHEEDVVHAVFGFVELWLSVADMEPGGGEVLSKVLDKAVERIPTAVFVPLAGQLTARLGGQHEGERLAFLVARIARDYPMHIVWPLLALYHGHTFAKSREVNTLHMADEAKITAARQLLAGLVSAQSTDSGASRIDHRASPAAPLSTQIQHAQLLSSAYLELAFDRSATTAQTDKRHTIGKDFMLVKDACHLVIPPPSSVDPSVMPAVAGGAALAVPCVSRYRNYFTTPGGVNVPKVLQCELSDGTVVQQLLKAGDDLRQDALIGQVFATANRLFRRRSATRQLHIHTFTIVPLAPTAGILQWVEHTIPLGEYLTGRYTGREELPGAHERYFPGEPTTRECRAQLQNAPQSSKCKVLLSLYEKFTPALHYFFLEEYSSAPAWVDRQQTFTRSVAASSIVGYVVGLGDRHINNILLQKGTAEVVHIDLGIAFDQGRLLPVPELVPFRLTRNIIDGLGVRGTEGSLCPCAEAAMQLLRGKRELIRTILSSIMHDPLARWVVGSPAHPSRVIGDGANTTSGDGVGDAPQCSSARQPAPVRTHGSSADAARTLSRIDAKLRGYDGGDILSVPTHVRRLIEEAQQVERLAVMFPGWSQWV</sequence>
<reference evidence="13 14" key="1">
    <citation type="journal article" date="2015" name="Sci. Rep.">
        <title>The genome of Leishmania panamensis: insights into genomics of the L. (Viannia) subgenus.</title>
        <authorList>
            <person name="Llanes A."/>
            <person name="Restrepo C.M."/>
            <person name="Vecchio G.D."/>
            <person name="Anguizola F.J."/>
            <person name="Lleonart R."/>
        </authorList>
    </citation>
    <scope>NUCLEOTIDE SEQUENCE [LARGE SCALE GENOMIC DNA]</scope>
    <source>
        <strain evidence="13 14">MHOM/PA/94/PSC-1</strain>
    </source>
</reference>
<feature type="compositionally biased region" description="Gly residues" evidence="10">
    <location>
        <begin position="2693"/>
        <end position="2705"/>
    </location>
</feature>
<dbReference type="GO" id="GO:0004674">
    <property type="term" value="F:protein serine/threonine kinase activity"/>
    <property type="evidence" value="ECO:0007669"/>
    <property type="project" value="UniProtKB-EC"/>
</dbReference>
<evidence type="ECO:0000256" key="3">
    <source>
        <dbReference type="ARBA" id="ARBA00022679"/>
    </source>
</evidence>
<dbReference type="eggNOG" id="KOG0892">
    <property type="taxonomic scope" value="Eukaryota"/>
</dbReference>
<feature type="region of interest" description="Disordered" evidence="10">
    <location>
        <begin position="746"/>
        <end position="774"/>
    </location>
</feature>
<evidence type="ECO:0000259" key="11">
    <source>
        <dbReference type="PROSITE" id="PS50290"/>
    </source>
</evidence>
<dbReference type="PROSITE" id="PS51190">
    <property type="entry name" value="FATC"/>
    <property type="match status" value="1"/>
</dbReference>
<dbReference type="OrthoDB" id="381190at2759"/>
<feature type="compositionally biased region" description="Basic and acidic residues" evidence="10">
    <location>
        <begin position="1082"/>
        <end position="1096"/>
    </location>
</feature>
<dbReference type="Gene3D" id="3.30.1010.10">
    <property type="entry name" value="Phosphatidylinositol 3-kinase Catalytic Subunit, Chain A, domain 4"/>
    <property type="match status" value="1"/>
</dbReference>
<protein>
    <recommendedName>
        <fullName evidence="2">non-specific serine/threonine protein kinase</fullName>
        <ecNumber evidence="2">2.7.11.1</ecNumber>
    </recommendedName>
</protein>
<feature type="compositionally biased region" description="Basic and acidic residues" evidence="10">
    <location>
        <begin position="687"/>
        <end position="702"/>
    </location>
</feature>
<dbReference type="InterPro" id="IPR018936">
    <property type="entry name" value="PI3/4_kinase_CS"/>
</dbReference>
<keyword evidence="9" id="KW-0175">Coiled coil</keyword>
<evidence type="ECO:0000256" key="5">
    <source>
        <dbReference type="ARBA" id="ARBA00022763"/>
    </source>
</evidence>
<evidence type="ECO:0000256" key="1">
    <source>
        <dbReference type="ARBA" id="ARBA00004123"/>
    </source>
</evidence>
<dbReference type="SMART" id="SM01343">
    <property type="entry name" value="FATC"/>
    <property type="match status" value="1"/>
</dbReference>
<feature type="region of interest" description="Disordered" evidence="10">
    <location>
        <begin position="4847"/>
        <end position="4879"/>
    </location>
</feature>
<dbReference type="SMART" id="SM00146">
    <property type="entry name" value="PI3Kc"/>
    <property type="match status" value="1"/>
</dbReference>
<dbReference type="EC" id="2.7.11.1" evidence="2"/>
<dbReference type="InterPro" id="IPR038980">
    <property type="entry name" value="ATM_plant"/>
</dbReference>
<feature type="region of interest" description="Disordered" evidence="10">
    <location>
        <begin position="2674"/>
        <end position="2706"/>
    </location>
</feature>
<dbReference type="Pfam" id="PF00454">
    <property type="entry name" value="PI3_PI4_kinase"/>
    <property type="match status" value="1"/>
</dbReference>
<organism evidence="13 14">
    <name type="scientific">Leishmania panamensis</name>
    <dbReference type="NCBI Taxonomy" id="5679"/>
    <lineage>
        <taxon>Eukaryota</taxon>
        <taxon>Discoba</taxon>
        <taxon>Euglenozoa</taxon>
        <taxon>Kinetoplastea</taxon>
        <taxon>Metakinetoplastina</taxon>
        <taxon>Trypanosomatida</taxon>
        <taxon>Trypanosomatidae</taxon>
        <taxon>Leishmaniinae</taxon>
        <taxon>Leishmania</taxon>
        <taxon>Leishmania guyanensis species complex</taxon>
    </lineage>
</organism>
<dbReference type="PANTHER" id="PTHR37079:SF4">
    <property type="entry name" value="SERINE_THREONINE-PROTEIN KINASE ATM"/>
    <property type="match status" value="1"/>
</dbReference>
<proteinExistence type="predicted"/>
<dbReference type="Proteomes" id="UP000063063">
    <property type="component" value="Chromosome 2"/>
</dbReference>
<keyword evidence="5" id="KW-0227">DNA damage</keyword>
<evidence type="ECO:0000256" key="6">
    <source>
        <dbReference type="ARBA" id="ARBA00022777"/>
    </source>
</evidence>
<feature type="region of interest" description="Disordered" evidence="10">
    <location>
        <begin position="1069"/>
        <end position="1096"/>
    </location>
</feature>
<keyword evidence="4" id="KW-0547">Nucleotide-binding</keyword>
<feature type="region of interest" description="Disordered" evidence="10">
    <location>
        <begin position="2119"/>
        <end position="2155"/>
    </location>
</feature>
<dbReference type="RefSeq" id="XP_010698154.1">
    <property type="nucleotide sequence ID" value="XM_010699852.1"/>
</dbReference>
<evidence type="ECO:0000256" key="7">
    <source>
        <dbReference type="ARBA" id="ARBA00022840"/>
    </source>
</evidence>
<evidence type="ECO:0000256" key="8">
    <source>
        <dbReference type="ARBA" id="ARBA00023242"/>
    </source>
</evidence>
<dbReference type="PROSITE" id="PS00915">
    <property type="entry name" value="PI3_4_KINASE_1"/>
    <property type="match status" value="1"/>
</dbReference>
<evidence type="ECO:0000256" key="4">
    <source>
        <dbReference type="ARBA" id="ARBA00022741"/>
    </source>
</evidence>
<dbReference type="PROSITE" id="PS00916">
    <property type="entry name" value="PI3_4_KINASE_2"/>
    <property type="match status" value="1"/>
</dbReference>
<feature type="compositionally biased region" description="Polar residues" evidence="10">
    <location>
        <begin position="2421"/>
        <end position="2432"/>
    </location>
</feature>
<comment type="subcellular location">
    <subcellularLocation>
        <location evidence="1">Nucleus</location>
    </subcellularLocation>
</comment>